<proteinExistence type="predicted"/>
<dbReference type="eggNOG" id="ENOG5032388">
    <property type="taxonomic scope" value="Bacteria"/>
</dbReference>
<gene>
    <name evidence="2" type="ordered locus">SYNW1448</name>
</gene>
<dbReference type="Proteomes" id="UP000001422">
    <property type="component" value="Chromosome"/>
</dbReference>
<feature type="transmembrane region" description="Helical" evidence="1">
    <location>
        <begin position="42"/>
        <end position="63"/>
    </location>
</feature>
<keyword evidence="3" id="KW-1185">Reference proteome</keyword>
<accession>Q7U691</accession>
<sequence length="79" mass="8720">MSRTLTEVRIPSFVEPVTAESEGCRCRPMKEVSLLEMIGRSLAKVAAGAGIAALLIWLTYVMLDFGHMQSGFTLPQSRY</sequence>
<protein>
    <submittedName>
        <fullName evidence="2">Uncharacterized protein</fullName>
    </submittedName>
</protein>
<evidence type="ECO:0000313" key="3">
    <source>
        <dbReference type="Proteomes" id="UP000001422"/>
    </source>
</evidence>
<dbReference type="HOGENOM" id="CLU_2604811_0_0_3"/>
<dbReference type="AlphaFoldDB" id="Q7U691"/>
<dbReference type="KEGG" id="syw:SYNW1448"/>
<name>Q7U691_PARMW</name>
<organism evidence="2 3">
    <name type="scientific">Parasynechococcus marenigrum (strain WH8102)</name>
    <dbReference type="NCBI Taxonomy" id="84588"/>
    <lineage>
        <taxon>Bacteria</taxon>
        <taxon>Bacillati</taxon>
        <taxon>Cyanobacteriota</taxon>
        <taxon>Cyanophyceae</taxon>
        <taxon>Synechococcales</taxon>
        <taxon>Prochlorococcaceae</taxon>
        <taxon>Parasynechococcus</taxon>
        <taxon>Parasynechococcus marenigrum</taxon>
    </lineage>
</organism>
<keyword evidence="1" id="KW-1133">Transmembrane helix</keyword>
<dbReference type="STRING" id="84588.SYNW1448"/>
<keyword evidence="1" id="KW-0812">Transmembrane</keyword>
<reference evidence="2 3" key="1">
    <citation type="journal article" date="2003" name="Nature">
        <title>The genome of a motile marine Synechococcus.</title>
        <authorList>
            <person name="Palenik B."/>
            <person name="Brahamsha B."/>
            <person name="Larimer F."/>
            <person name="Land M."/>
            <person name="Hauser L."/>
            <person name="Chain P."/>
            <person name="Lamerdin J."/>
            <person name="Regala W."/>
            <person name="Allen E.A."/>
            <person name="McCarren J."/>
            <person name="Paulsen I."/>
            <person name="Dufresne A."/>
            <person name="Partensky F."/>
            <person name="Webb E."/>
            <person name="Waterbury J."/>
        </authorList>
    </citation>
    <scope>NUCLEOTIDE SEQUENCE [LARGE SCALE GENOMIC DNA]</scope>
    <source>
        <strain evidence="2 3">WH8102</strain>
    </source>
</reference>
<keyword evidence="1" id="KW-0472">Membrane</keyword>
<evidence type="ECO:0000313" key="2">
    <source>
        <dbReference type="EMBL" id="CAE07963.1"/>
    </source>
</evidence>
<dbReference type="EMBL" id="BX569693">
    <property type="protein sequence ID" value="CAE07963.1"/>
    <property type="molecule type" value="Genomic_DNA"/>
</dbReference>
<evidence type="ECO:0000256" key="1">
    <source>
        <dbReference type="SAM" id="Phobius"/>
    </source>
</evidence>